<dbReference type="RefSeq" id="WP_011821743.1">
    <property type="nucleotide sequence ID" value="NC_008818.1"/>
</dbReference>
<dbReference type="EnsemblBacteria" id="ABM80425">
    <property type="protein sequence ID" value="ABM80425"/>
    <property type="gene ID" value="Hbut_0565"/>
</dbReference>
<dbReference type="Pfam" id="PF00899">
    <property type="entry name" value="ThiF"/>
    <property type="match status" value="1"/>
</dbReference>
<evidence type="ECO:0000313" key="4">
    <source>
        <dbReference type="EMBL" id="ABM80425.1"/>
    </source>
</evidence>
<dbReference type="eggNOG" id="arCOG01676">
    <property type="taxonomic scope" value="Archaea"/>
</dbReference>
<evidence type="ECO:0000256" key="1">
    <source>
        <dbReference type="ARBA" id="ARBA00009919"/>
    </source>
</evidence>
<sequence>MPGEKLSSEELARYDRQLPLFGIGGQAKLKNVSVLIAGVGGLGSFEAMYLAALGVGRLVLVDADYVDITNLNRQVLYWTEDIGKPKPYPAAEKLRRLNPNVEVVVVRERITPETASRLVKDVDVVIDGLDNWETRLILDEAAYRAGKPYIHAGVYGFQGQVVVVVPGETPCLRCLLPPFLRTPERIIAISPVVGIVAGIVVMELVKLVTGIGRSNKGRMIIVDTYNMEFMNVELKPRKGCMCPEPGV</sequence>
<dbReference type="PANTHER" id="PTHR10953:SF102">
    <property type="entry name" value="ADENYLYLTRANSFERASE AND SULFURTRANSFERASE MOCS3"/>
    <property type="match status" value="1"/>
</dbReference>
<dbReference type="AlphaFoldDB" id="A2BKB4"/>
<dbReference type="STRING" id="415426.Hbut_0565"/>
<dbReference type="InterPro" id="IPR045886">
    <property type="entry name" value="ThiF/MoeB/HesA"/>
</dbReference>
<dbReference type="GO" id="GO:0016779">
    <property type="term" value="F:nucleotidyltransferase activity"/>
    <property type="evidence" value="ECO:0007669"/>
    <property type="project" value="TreeGrafter"/>
</dbReference>
<dbReference type="EMBL" id="CP000493">
    <property type="protein sequence ID" value="ABM80425.1"/>
    <property type="molecule type" value="Genomic_DNA"/>
</dbReference>
<dbReference type="Gene3D" id="3.40.50.720">
    <property type="entry name" value="NAD(P)-binding Rossmann-like Domain"/>
    <property type="match status" value="1"/>
</dbReference>
<dbReference type="CDD" id="cd00757">
    <property type="entry name" value="ThiF_MoeB_HesA_family"/>
    <property type="match status" value="1"/>
</dbReference>
<keyword evidence="2" id="KW-1133">Transmembrane helix</keyword>
<dbReference type="Proteomes" id="UP000002593">
    <property type="component" value="Chromosome"/>
</dbReference>
<dbReference type="FunFam" id="3.40.50.720:FF:000080">
    <property type="entry name" value="Thiazole biosynthesis adenylyltransferase ThiF"/>
    <property type="match status" value="1"/>
</dbReference>
<dbReference type="InterPro" id="IPR000594">
    <property type="entry name" value="ThiF_NAD_FAD-bd"/>
</dbReference>
<organism evidence="4 5">
    <name type="scientific">Hyperthermus butylicus (strain DSM 5456 / JCM 9403 / PLM1-5)</name>
    <dbReference type="NCBI Taxonomy" id="415426"/>
    <lineage>
        <taxon>Archaea</taxon>
        <taxon>Thermoproteota</taxon>
        <taxon>Thermoprotei</taxon>
        <taxon>Desulfurococcales</taxon>
        <taxon>Pyrodictiaceae</taxon>
        <taxon>Hyperthermus</taxon>
    </lineage>
</organism>
<keyword evidence="2" id="KW-0812">Transmembrane</keyword>
<evidence type="ECO:0000256" key="2">
    <source>
        <dbReference type="SAM" id="Phobius"/>
    </source>
</evidence>
<dbReference type="GO" id="GO:0005737">
    <property type="term" value="C:cytoplasm"/>
    <property type="evidence" value="ECO:0007669"/>
    <property type="project" value="TreeGrafter"/>
</dbReference>
<keyword evidence="2" id="KW-0472">Membrane</keyword>
<dbReference type="GO" id="GO:0008641">
    <property type="term" value="F:ubiquitin-like modifier activating enzyme activity"/>
    <property type="evidence" value="ECO:0007669"/>
    <property type="project" value="InterPro"/>
</dbReference>
<evidence type="ECO:0000313" key="5">
    <source>
        <dbReference type="Proteomes" id="UP000002593"/>
    </source>
</evidence>
<accession>A2BKB4</accession>
<name>A2BKB4_HYPBU</name>
<comment type="similarity">
    <text evidence="1">Belongs to the HesA/MoeB/ThiF family.</text>
</comment>
<evidence type="ECO:0000259" key="3">
    <source>
        <dbReference type="Pfam" id="PF00899"/>
    </source>
</evidence>
<dbReference type="GO" id="GO:0004792">
    <property type="term" value="F:thiosulfate-cyanide sulfurtransferase activity"/>
    <property type="evidence" value="ECO:0007669"/>
    <property type="project" value="TreeGrafter"/>
</dbReference>
<protein>
    <submittedName>
        <fullName evidence="4">Dinucleotide-utilizing enzyme</fullName>
    </submittedName>
</protein>
<dbReference type="OrthoDB" id="7915at2157"/>
<dbReference type="GeneID" id="4782859"/>
<dbReference type="InterPro" id="IPR035985">
    <property type="entry name" value="Ubiquitin-activating_enz"/>
</dbReference>
<feature type="domain" description="THIF-type NAD/FAD binding fold" evidence="3">
    <location>
        <begin position="14"/>
        <end position="240"/>
    </location>
</feature>
<dbReference type="PANTHER" id="PTHR10953">
    <property type="entry name" value="UBIQUITIN-ACTIVATING ENZYME E1"/>
    <property type="match status" value="1"/>
</dbReference>
<dbReference type="KEGG" id="hbu:Hbut_0565"/>
<dbReference type="SUPFAM" id="SSF69572">
    <property type="entry name" value="Activating enzymes of the ubiquitin-like proteins"/>
    <property type="match status" value="1"/>
</dbReference>
<reference evidence="4 5" key="1">
    <citation type="journal article" date="2007" name="Archaea">
        <title>The genome of Hyperthermus butylicus: a sulfur-reducing, peptide fermenting, neutrophilic Crenarchaeote growing up to 108 degrees C.</title>
        <authorList>
            <person name="Brugger K."/>
            <person name="Chen L."/>
            <person name="Stark M."/>
            <person name="Zibat A."/>
            <person name="Redder P."/>
            <person name="Ruepp A."/>
            <person name="Awayez M."/>
            <person name="She Q."/>
            <person name="Garrett R.A."/>
            <person name="Klenk H.P."/>
        </authorList>
    </citation>
    <scope>NUCLEOTIDE SEQUENCE [LARGE SCALE GENOMIC DNA]</scope>
    <source>
        <strain evidence="5">DSM 5456 / JCM 9403 / PLM1-5</strain>
    </source>
</reference>
<proteinExistence type="inferred from homology"/>
<dbReference type="HOGENOM" id="CLU_013325_10_4_2"/>
<keyword evidence="5" id="KW-1185">Reference proteome</keyword>
<feature type="transmembrane region" description="Helical" evidence="2">
    <location>
        <begin position="186"/>
        <end position="209"/>
    </location>
</feature>
<gene>
    <name evidence="4" type="ordered locus">Hbut_0565</name>
</gene>